<dbReference type="InterPro" id="IPR058922">
    <property type="entry name" value="WHD_DRP"/>
</dbReference>
<dbReference type="GO" id="GO:0005524">
    <property type="term" value="F:ATP binding"/>
    <property type="evidence" value="ECO:0007669"/>
    <property type="project" value="UniProtKB-KW"/>
</dbReference>
<keyword evidence="5" id="KW-0433">Leucine-rich repeat</keyword>
<dbReference type="Pfam" id="PF00931">
    <property type="entry name" value="NB-ARC"/>
    <property type="match status" value="1"/>
</dbReference>
<dbReference type="PANTHER" id="PTHR23155:SF1152">
    <property type="entry name" value="AAA+ ATPASE DOMAIN-CONTAINING PROTEIN"/>
    <property type="match status" value="1"/>
</dbReference>
<dbReference type="InterPro" id="IPR032675">
    <property type="entry name" value="LRR_dom_sf"/>
</dbReference>
<comment type="subcellular location">
    <subcellularLocation>
        <location evidence="2">Cytoplasm</location>
    </subcellularLocation>
</comment>
<dbReference type="Gene3D" id="1.10.8.430">
    <property type="entry name" value="Helical domain of apoptotic protease-activating factors"/>
    <property type="match status" value="1"/>
</dbReference>
<keyword evidence="8" id="KW-0547">Nucleotide-binding</keyword>
<dbReference type="GO" id="GO:0005737">
    <property type="term" value="C:cytoplasm"/>
    <property type="evidence" value="ECO:0007669"/>
    <property type="project" value="UniProtKB-SubCell"/>
</dbReference>
<dbReference type="GO" id="GO:0051607">
    <property type="term" value="P:defense response to virus"/>
    <property type="evidence" value="ECO:0007669"/>
    <property type="project" value="UniProtKB-ARBA"/>
</dbReference>
<proteinExistence type="inferred from homology"/>
<reference evidence="13" key="1">
    <citation type="submission" date="2020-06" db="EMBL/GenBank/DDBJ databases">
        <authorList>
            <person name="Li T."/>
            <person name="Hu X."/>
            <person name="Zhang T."/>
            <person name="Song X."/>
            <person name="Zhang H."/>
            <person name="Dai N."/>
            <person name="Sheng W."/>
            <person name="Hou X."/>
            <person name="Wei L."/>
        </authorList>
    </citation>
    <scope>NUCLEOTIDE SEQUENCE</scope>
    <source>
        <strain evidence="13">KEN1</strain>
        <tissue evidence="13">Leaf</tissue>
    </source>
</reference>
<dbReference type="InterPro" id="IPR027417">
    <property type="entry name" value="P-loop_NTPase"/>
</dbReference>
<evidence type="ECO:0000313" key="13">
    <source>
        <dbReference type="EMBL" id="KAL0449896.1"/>
    </source>
</evidence>
<evidence type="ECO:0000256" key="1">
    <source>
        <dbReference type="ARBA" id="ARBA00002074"/>
    </source>
</evidence>
<evidence type="ECO:0000256" key="10">
    <source>
        <dbReference type="ARBA" id="ARBA00022840"/>
    </source>
</evidence>
<dbReference type="FunFam" id="3.40.50.300:FF:001091">
    <property type="entry name" value="Probable disease resistance protein At1g61300"/>
    <property type="match status" value="1"/>
</dbReference>
<evidence type="ECO:0000256" key="4">
    <source>
        <dbReference type="ARBA" id="ARBA00022490"/>
    </source>
</evidence>
<dbReference type="Gene3D" id="1.10.10.10">
    <property type="entry name" value="Winged helix-like DNA-binding domain superfamily/Winged helix DNA-binding domain"/>
    <property type="match status" value="1"/>
</dbReference>
<dbReference type="EMBL" id="JACGWN010000005">
    <property type="protein sequence ID" value="KAL0449896.1"/>
    <property type="molecule type" value="Genomic_DNA"/>
</dbReference>
<feature type="domain" description="NB-ARC" evidence="11">
    <location>
        <begin position="419"/>
        <end position="587"/>
    </location>
</feature>
<keyword evidence="10" id="KW-0067">ATP-binding</keyword>
<dbReference type="PANTHER" id="PTHR23155">
    <property type="entry name" value="DISEASE RESISTANCE PROTEIN RP"/>
    <property type="match status" value="1"/>
</dbReference>
<dbReference type="InterPro" id="IPR002182">
    <property type="entry name" value="NB-ARC"/>
</dbReference>
<evidence type="ECO:0000256" key="8">
    <source>
        <dbReference type="ARBA" id="ARBA00022741"/>
    </source>
</evidence>
<evidence type="ECO:0000256" key="5">
    <source>
        <dbReference type="ARBA" id="ARBA00022614"/>
    </source>
</evidence>
<gene>
    <name evidence="13" type="ORF">Slati_1546000</name>
</gene>
<protein>
    <submittedName>
        <fullName evidence="13">Late blight resistance proteinR1B-16</fullName>
    </submittedName>
</protein>
<keyword evidence="4" id="KW-0963">Cytoplasm</keyword>
<accession>A0AAW2XAA5</accession>
<comment type="similarity">
    <text evidence="3">Belongs to the disease resistance NB-LRR family.</text>
</comment>
<feature type="domain" description="Disease resistance protein winged helix" evidence="12">
    <location>
        <begin position="670"/>
        <end position="739"/>
    </location>
</feature>
<dbReference type="InterPro" id="IPR036388">
    <property type="entry name" value="WH-like_DNA-bd_sf"/>
</dbReference>
<comment type="caution">
    <text evidence="13">The sequence shown here is derived from an EMBL/GenBank/DDBJ whole genome shotgun (WGS) entry which is preliminary data.</text>
</comment>
<keyword evidence="6" id="KW-0381">Hypersensitive response</keyword>
<keyword evidence="7" id="KW-0677">Repeat</keyword>
<reference evidence="13" key="2">
    <citation type="journal article" date="2024" name="Plant">
        <title>Genomic evolution and insights into agronomic trait innovations of Sesamum species.</title>
        <authorList>
            <person name="Miao H."/>
            <person name="Wang L."/>
            <person name="Qu L."/>
            <person name="Liu H."/>
            <person name="Sun Y."/>
            <person name="Le M."/>
            <person name="Wang Q."/>
            <person name="Wei S."/>
            <person name="Zheng Y."/>
            <person name="Lin W."/>
            <person name="Duan Y."/>
            <person name="Cao H."/>
            <person name="Xiong S."/>
            <person name="Wang X."/>
            <person name="Wei L."/>
            <person name="Li C."/>
            <person name="Ma Q."/>
            <person name="Ju M."/>
            <person name="Zhao R."/>
            <person name="Li G."/>
            <person name="Mu C."/>
            <person name="Tian Q."/>
            <person name="Mei H."/>
            <person name="Zhang T."/>
            <person name="Gao T."/>
            <person name="Zhang H."/>
        </authorList>
    </citation>
    <scope>NUCLEOTIDE SEQUENCE</scope>
    <source>
        <strain evidence="13">KEN1</strain>
    </source>
</reference>
<dbReference type="GO" id="GO:0009626">
    <property type="term" value="P:plant-type hypersensitive response"/>
    <property type="evidence" value="ECO:0007669"/>
    <property type="project" value="UniProtKB-KW"/>
</dbReference>
<dbReference type="Gene3D" id="3.40.50.300">
    <property type="entry name" value="P-loop containing nucleotide triphosphate hydrolases"/>
    <property type="match status" value="1"/>
</dbReference>
<dbReference type="SUPFAM" id="SSF52058">
    <property type="entry name" value="L domain-like"/>
    <property type="match status" value="1"/>
</dbReference>
<evidence type="ECO:0000256" key="7">
    <source>
        <dbReference type="ARBA" id="ARBA00022737"/>
    </source>
</evidence>
<evidence type="ECO:0000256" key="2">
    <source>
        <dbReference type="ARBA" id="ARBA00004496"/>
    </source>
</evidence>
<evidence type="ECO:0000256" key="6">
    <source>
        <dbReference type="ARBA" id="ARBA00022667"/>
    </source>
</evidence>
<dbReference type="AlphaFoldDB" id="A0AAW2XAA5"/>
<evidence type="ECO:0000256" key="9">
    <source>
        <dbReference type="ARBA" id="ARBA00022821"/>
    </source>
</evidence>
<dbReference type="Gene3D" id="3.80.10.10">
    <property type="entry name" value="Ribonuclease Inhibitor"/>
    <property type="match status" value="1"/>
</dbReference>
<dbReference type="FunFam" id="1.10.10.10:FF:000322">
    <property type="entry name" value="Probable disease resistance protein At1g63360"/>
    <property type="match status" value="1"/>
</dbReference>
<sequence length="1092" mass="124636">MAPSRKDKKASSRKDKALSLDYSIIVGEDFQESGPTMKEFPWSSPHFGAFLRRLIGSFPEYRDESFWDLWNEVEWEAQGMVLLSKFNWDLRQRECFTEKLVGFFRAPMLRPLMPESSSSAPTPRNEFLVSEFIGFLLETIKELNVCNNADLIDPVKKEIGMLEKELKFVHIFLENAPMRCDEIDGLDGLLPEINDAANQTGSLLYKFFFTKDGAKEARIHRELDDLLRKIEWVTTKMKNHCLSVVQKLPSCARSRTSGGILSPFVLHFLQEDLKYLLNRQADLIHADEKTQISKLCDGLMSLRSLLRDVEVARQYGGLGELGKLVAEIREVAYDAGCIVNSFVIGGASSWSFTVEVSNAISNAINRIQLITMELVEMKKSSGIGVRRAAEDPSEKAPLLSKKPPRVDDVIVGFQRETIEILEQLAGGTDQLQILSIFGMPGLGKTTLAKKLYNDPVVVYQFDRRAWCVVSQTYQRRSLLIDILSSVSELESEKMLKMEDEMLVTELYKSLKGRRYFIVMDDIWDVKAWDDLRRCFPDDGNGSRILFTSRRKNVALQASANSIVYALPFLSEEQCWELLKKKVFQNQECLPELADVGMKIAAGCQGLPLSVVVIAAVLAKMEKKPSLWEEVAASMARHISEDPNQGLNILELSYKHLPEHLKLCFLYLGAFPEDTEIPAQNLISHWIAQGFIPEEENKSLEELGMEYLMELIDRSLIIVAKRKSDGGVKACNIHDLLRDFCFRMAEKEKFLDLNTKESSSLNSISRPLAFGLSVRSLMGFSPHNSFITFRSLRRLRALHLSNESDLQGIGLLMHLSYLEVEYQPISVCCLVNLQVLVVRRGGRITQALVKMPKLKHVHFRSQIQFAYTLHFRATHNKSYQNNNIQSISFLSIKHGRDDEILKNFPSLRRLKCSFIVRKDSAAECYSYPVINFLTRLESLNVCFEGQASRCSDILSFPLNLRKLTLSKFKLSWEEVSAIGRLPKLQVLKLIKVSMEGRQWNAREDEFQELRFLKLDCLQITQWNAWDEHFPKLEQLIIRNCTFLEEIPSSLGDIPTLQMIQVELCCGSVTESAMRIQQEQEDMGNTELKVIISR</sequence>
<dbReference type="GO" id="GO:0043531">
    <property type="term" value="F:ADP binding"/>
    <property type="evidence" value="ECO:0007669"/>
    <property type="project" value="InterPro"/>
</dbReference>
<dbReference type="InterPro" id="IPR044974">
    <property type="entry name" value="Disease_R_plants"/>
</dbReference>
<dbReference type="SUPFAM" id="SSF52540">
    <property type="entry name" value="P-loop containing nucleoside triphosphate hydrolases"/>
    <property type="match status" value="1"/>
</dbReference>
<dbReference type="PRINTS" id="PR00364">
    <property type="entry name" value="DISEASERSIST"/>
</dbReference>
<evidence type="ECO:0000259" key="12">
    <source>
        <dbReference type="Pfam" id="PF23559"/>
    </source>
</evidence>
<evidence type="ECO:0000259" key="11">
    <source>
        <dbReference type="Pfam" id="PF00931"/>
    </source>
</evidence>
<comment type="function">
    <text evidence="1">Confers resistance to late blight (Phytophthora infestans) races carrying the avirulence gene Avr1. Resistance proteins guard the plant against pathogens that contain an appropriate avirulence protein via an indirect interaction with this avirulence protein. That triggers a defense system including the hypersensitive response, which restricts the pathogen growth.</text>
</comment>
<dbReference type="Pfam" id="PF23559">
    <property type="entry name" value="WHD_DRP"/>
    <property type="match status" value="1"/>
</dbReference>
<keyword evidence="9" id="KW-0611">Plant defense</keyword>
<dbReference type="InterPro" id="IPR042197">
    <property type="entry name" value="Apaf_helical"/>
</dbReference>
<name>A0AAW2XAA5_9LAMI</name>
<evidence type="ECO:0000256" key="3">
    <source>
        <dbReference type="ARBA" id="ARBA00008894"/>
    </source>
</evidence>
<organism evidence="13">
    <name type="scientific">Sesamum latifolium</name>
    <dbReference type="NCBI Taxonomy" id="2727402"/>
    <lineage>
        <taxon>Eukaryota</taxon>
        <taxon>Viridiplantae</taxon>
        <taxon>Streptophyta</taxon>
        <taxon>Embryophyta</taxon>
        <taxon>Tracheophyta</taxon>
        <taxon>Spermatophyta</taxon>
        <taxon>Magnoliopsida</taxon>
        <taxon>eudicotyledons</taxon>
        <taxon>Gunneridae</taxon>
        <taxon>Pentapetalae</taxon>
        <taxon>asterids</taxon>
        <taxon>lamiids</taxon>
        <taxon>Lamiales</taxon>
        <taxon>Pedaliaceae</taxon>
        <taxon>Sesamum</taxon>
    </lineage>
</organism>